<dbReference type="InterPro" id="IPR014729">
    <property type="entry name" value="Rossmann-like_a/b/a_fold"/>
</dbReference>
<comment type="function">
    <text evidence="3">The electron transfer flavoprotein serves as a specific electron acceptor for other dehydrogenases. It transfers the electrons to the main respiratory chain via ETF-ubiquinone oxidoreductase (ETF dehydrogenase).</text>
</comment>
<reference evidence="5 6" key="1">
    <citation type="submission" date="2019-01" db="EMBL/GenBank/DDBJ databases">
        <title>Novel species of Cellulomonas.</title>
        <authorList>
            <person name="Liu Q."/>
            <person name="Xin Y.-H."/>
        </authorList>
    </citation>
    <scope>NUCLEOTIDE SEQUENCE [LARGE SCALE GENOMIC DNA]</scope>
    <source>
        <strain evidence="5 6">HLT2-17</strain>
    </source>
</reference>
<evidence type="ECO:0000313" key="5">
    <source>
        <dbReference type="EMBL" id="RYV53041.1"/>
    </source>
</evidence>
<dbReference type="EMBL" id="SDWW01000001">
    <property type="protein sequence ID" value="RYV53041.1"/>
    <property type="molecule type" value="Genomic_DNA"/>
</dbReference>
<name>A0A4Q5N8D3_9MICO</name>
<protein>
    <submittedName>
        <fullName evidence="5">Electron transfer flavoprotein subunit alpha</fullName>
    </submittedName>
</protein>
<sequence length="244" mass="24792">MKTVIAYKWARDGERAAVREDGSVDWRNAKMTAGEDDPAALSAAKAIAAATGGALVGLTIGDGDASWALARGVEQSVSVTDAPTLTDNAQTAAVLAAAVRAIGNVDVIVIGDSEQHPGVPVTLAGLLGWPAVVGIDSATARDGRLEIVRKVGDDHQVLSLATPAVLGVAALSAEESAPGMKELLAARKRPLTKMTLADLGITVADAVSNRGSHLPATKPVRVFDGDPTLAAEQLVGALRADGAL</sequence>
<dbReference type="SMART" id="SM00893">
    <property type="entry name" value="ETF"/>
    <property type="match status" value="1"/>
</dbReference>
<evidence type="ECO:0000256" key="1">
    <source>
        <dbReference type="ARBA" id="ARBA00001974"/>
    </source>
</evidence>
<dbReference type="Gene3D" id="3.40.50.620">
    <property type="entry name" value="HUPs"/>
    <property type="match status" value="1"/>
</dbReference>
<organism evidence="5 6">
    <name type="scientific">Pengzhenrongella frigida</name>
    <dbReference type="NCBI Taxonomy" id="1259133"/>
    <lineage>
        <taxon>Bacteria</taxon>
        <taxon>Bacillati</taxon>
        <taxon>Actinomycetota</taxon>
        <taxon>Actinomycetes</taxon>
        <taxon>Micrococcales</taxon>
        <taxon>Pengzhenrongella</taxon>
    </lineage>
</organism>
<dbReference type="Proteomes" id="UP000293764">
    <property type="component" value="Unassembled WGS sequence"/>
</dbReference>
<dbReference type="PANTHER" id="PTHR21294">
    <property type="entry name" value="ELECTRON TRANSFER FLAVOPROTEIN BETA-SUBUNIT"/>
    <property type="match status" value="1"/>
</dbReference>
<dbReference type="SUPFAM" id="SSF52402">
    <property type="entry name" value="Adenine nucleotide alpha hydrolases-like"/>
    <property type="match status" value="1"/>
</dbReference>
<accession>A0A4Q5N8D3</accession>
<gene>
    <name evidence="5" type="ORF">EUA98_00745</name>
</gene>
<dbReference type="InterPro" id="IPR014730">
    <property type="entry name" value="ETF_a/b_N"/>
</dbReference>
<evidence type="ECO:0000313" key="6">
    <source>
        <dbReference type="Proteomes" id="UP000293764"/>
    </source>
</evidence>
<comment type="caution">
    <text evidence="5">The sequence shown here is derived from an EMBL/GenBank/DDBJ whole genome shotgun (WGS) entry which is preliminary data.</text>
</comment>
<evidence type="ECO:0000256" key="3">
    <source>
        <dbReference type="ARBA" id="ARBA00025649"/>
    </source>
</evidence>
<feature type="domain" description="Electron transfer flavoprotein alpha/beta-subunit N-terminal" evidence="4">
    <location>
        <begin position="21"/>
        <end position="203"/>
    </location>
</feature>
<dbReference type="GO" id="GO:0009055">
    <property type="term" value="F:electron transfer activity"/>
    <property type="evidence" value="ECO:0007669"/>
    <property type="project" value="InterPro"/>
</dbReference>
<dbReference type="AlphaFoldDB" id="A0A4Q5N8D3"/>
<keyword evidence="6" id="KW-1185">Reference proteome</keyword>
<comment type="subunit">
    <text evidence="2">Heterodimer of an alpha and a beta subunit.</text>
</comment>
<comment type="cofactor">
    <cofactor evidence="1">
        <name>FAD</name>
        <dbReference type="ChEBI" id="CHEBI:57692"/>
    </cofactor>
</comment>
<dbReference type="OrthoDB" id="9804960at2"/>
<evidence type="ECO:0000256" key="2">
    <source>
        <dbReference type="ARBA" id="ARBA00011355"/>
    </source>
</evidence>
<evidence type="ECO:0000259" key="4">
    <source>
        <dbReference type="SMART" id="SM00893"/>
    </source>
</evidence>
<dbReference type="InterPro" id="IPR012255">
    <property type="entry name" value="ETF_b"/>
</dbReference>
<proteinExistence type="predicted"/>
<dbReference type="RefSeq" id="WP_130100740.1">
    <property type="nucleotide sequence ID" value="NZ_SDWW01000001.1"/>
</dbReference>
<dbReference type="Pfam" id="PF01012">
    <property type="entry name" value="ETF"/>
    <property type="match status" value="1"/>
</dbReference>